<gene>
    <name evidence="1" type="ORF">SGFS_050570</name>
</gene>
<sequence>MRGAGASVEQEWEWLVRVLLALPAGERRSLIPSGYMRDPETLRAHVRALQTQSPEHYQDLVAKVRRLHRARAEVANTITGGTFQGPVIQAGTIDSVSTGDRHTGDRFDFGGATFNGPVTVKQEAQGDGPPPAEGRPVGDVEPWEFGVHATRPIPGLADVPPYVPRDCDEALWAELKNGGLVLILGERYAGKSYTAWQGVRSLKGHRLYAPDRGEDLRELPTELKGEPGTYVVWLDELTDHLGEGGLNLKLLGKLGGLGAVVLATMRPDEYYRRRARTAPADRVVARARTVLLPREWSEAELRRLAELDDPRAYPAYMWSGREGPASYFAIGHLLFDEWRREGTRSAHPLGQLLVRAAVELPRCGVQAAVPVELLRRVQEQYGTEGHESFEDAFEWATTPMFGASGMLVQGTDGTCRAYGALVAEALRAEDLEPVPDGVWWTLLDEAEAGAPIDREAVLDAARAALQPRFEAGDADLMFAFAGRVGGETHRELIRRAAEAGHEAAAEEWAAHLVSIGDETGALRHLEAAAECGSARAAREAGLLHRARSERWLRAAAEKGDGHAAYELGNMQSAVSSVEALRWYMTAIEAGYDRAAVRLGRELYNMGDKQAAESWFRYGVAQGDPLAMNDLAALLYIEDNNAEEAEQMLRAAMAAGQPDALRNLGRLLINTGSVDEGESMLRRATKRGDGQAAHWLGIHLKQKGRGRAAEQWLSRADELGHLDLHRSRMTVFLTEGTASADPAPGTVDE</sequence>
<accession>A0ABM7FCG2</accession>
<dbReference type="Gene3D" id="1.25.40.10">
    <property type="entry name" value="Tetratricopeptide repeat domain"/>
    <property type="match status" value="2"/>
</dbReference>
<evidence type="ECO:0000313" key="2">
    <source>
        <dbReference type="Proteomes" id="UP001321542"/>
    </source>
</evidence>
<organism evidence="1 2">
    <name type="scientific">Streptomyces graminofaciens</name>
    <dbReference type="NCBI Taxonomy" id="68212"/>
    <lineage>
        <taxon>Bacteria</taxon>
        <taxon>Bacillati</taxon>
        <taxon>Actinomycetota</taxon>
        <taxon>Actinomycetes</taxon>
        <taxon>Kitasatosporales</taxon>
        <taxon>Streptomycetaceae</taxon>
        <taxon>Streptomyces</taxon>
    </lineage>
</organism>
<reference evidence="1 2" key="1">
    <citation type="journal article" date="2010" name="ChemBioChem">
        <title>Cloning and characterization of the biosynthetic gene cluster of 16-membered macrolide antibiotic FD-891: involvement of a dual functional cytochrome P450 monooxygenase catalyzing epoxidation and hydroxylation.</title>
        <authorList>
            <person name="Kudo F."/>
            <person name="Motegi A."/>
            <person name="Mizoue K."/>
            <person name="Eguchi T."/>
        </authorList>
    </citation>
    <scope>NUCLEOTIDE SEQUENCE [LARGE SCALE GENOMIC DNA]</scope>
    <source>
        <strain evidence="1 2">A-8890</strain>
    </source>
</reference>
<reference evidence="1 2" key="2">
    <citation type="journal article" date="2023" name="ChemBioChem">
        <title>Acyltransferase Domain Exchange between Two Independent Type I Polyketide Synthases in the Same Producer Strain of Macrolide Antibiotics.</title>
        <authorList>
            <person name="Kudo F."/>
            <person name="Kishikawa K."/>
            <person name="Tsuboi K."/>
            <person name="Kido T."/>
            <person name="Usui T."/>
            <person name="Hashimoto J."/>
            <person name="Shin-Ya K."/>
            <person name="Miyanaga A."/>
            <person name="Eguchi T."/>
        </authorList>
    </citation>
    <scope>NUCLEOTIDE SEQUENCE [LARGE SCALE GENOMIC DNA]</scope>
    <source>
        <strain evidence="1 2">A-8890</strain>
    </source>
</reference>
<name>A0ABM7FCG2_9ACTN</name>
<proteinExistence type="predicted"/>
<dbReference type="PANTHER" id="PTHR11102:SF160">
    <property type="entry name" value="ERAD-ASSOCIATED E3 UBIQUITIN-PROTEIN LIGASE COMPONENT HRD3"/>
    <property type="match status" value="1"/>
</dbReference>
<dbReference type="SUPFAM" id="SSF81901">
    <property type="entry name" value="HCP-like"/>
    <property type="match status" value="1"/>
</dbReference>
<dbReference type="InterPro" id="IPR011990">
    <property type="entry name" value="TPR-like_helical_dom_sf"/>
</dbReference>
<dbReference type="PANTHER" id="PTHR11102">
    <property type="entry name" value="SEL-1-LIKE PROTEIN"/>
    <property type="match status" value="1"/>
</dbReference>
<keyword evidence="2" id="KW-1185">Reference proteome</keyword>
<evidence type="ECO:0000313" key="1">
    <source>
        <dbReference type="EMBL" id="BBC33763.1"/>
    </source>
</evidence>
<dbReference type="EMBL" id="AP018448">
    <property type="protein sequence ID" value="BBC33763.1"/>
    <property type="molecule type" value="Genomic_DNA"/>
</dbReference>
<dbReference type="InterPro" id="IPR050767">
    <property type="entry name" value="Sel1_AlgK"/>
</dbReference>
<protein>
    <submittedName>
        <fullName evidence="1">Uncharacterized protein</fullName>
    </submittedName>
</protein>
<dbReference type="Pfam" id="PF14559">
    <property type="entry name" value="TPR_19"/>
    <property type="match status" value="1"/>
</dbReference>
<dbReference type="Proteomes" id="UP001321542">
    <property type="component" value="Chromosome"/>
</dbReference>